<feature type="chain" id="PRO_5045249820" evidence="1">
    <location>
        <begin position="22"/>
        <end position="98"/>
    </location>
</feature>
<evidence type="ECO:0000313" key="3">
    <source>
        <dbReference type="Proteomes" id="UP000651112"/>
    </source>
</evidence>
<accession>A0ABR7XTJ6</accession>
<organism evidence="2 3">
    <name type="scientific">Sphingobacterium chuzhouense</name>
    <dbReference type="NCBI Taxonomy" id="1742264"/>
    <lineage>
        <taxon>Bacteria</taxon>
        <taxon>Pseudomonadati</taxon>
        <taxon>Bacteroidota</taxon>
        <taxon>Sphingobacteriia</taxon>
        <taxon>Sphingobacteriales</taxon>
        <taxon>Sphingobacteriaceae</taxon>
        <taxon>Sphingobacterium</taxon>
    </lineage>
</organism>
<evidence type="ECO:0000256" key="1">
    <source>
        <dbReference type="SAM" id="SignalP"/>
    </source>
</evidence>
<feature type="signal peptide" evidence="1">
    <location>
        <begin position="1"/>
        <end position="21"/>
    </location>
</feature>
<comment type="caution">
    <text evidence="2">The sequence shown here is derived from an EMBL/GenBank/DDBJ whole genome shotgun (WGS) entry which is preliminary data.</text>
</comment>
<sequence length="98" mass="11125">MKKTWTIYLFLLLGSIICLQATSTDITKDFDVNVDQIFDQNNDAEESETRLNLDDEIIVETAFSPYLLAQPKDCFYLLPGRPLPHVSIGLHFPPPNVV</sequence>
<protein>
    <submittedName>
        <fullName evidence="2">Uncharacterized protein</fullName>
    </submittedName>
</protein>
<proteinExistence type="predicted"/>
<keyword evidence="3" id="KW-1185">Reference proteome</keyword>
<keyword evidence="1" id="KW-0732">Signal</keyword>
<dbReference type="RefSeq" id="WP_190314207.1">
    <property type="nucleotide sequence ID" value="NZ_JACNYL010000003.1"/>
</dbReference>
<name>A0ABR7XTJ6_9SPHI</name>
<reference evidence="2 3" key="1">
    <citation type="submission" date="2020-08" db="EMBL/GenBank/DDBJ databases">
        <title>Sphingobacterium sp. DN00404 isolated from aquaculture water.</title>
        <authorList>
            <person name="Zhang M."/>
        </authorList>
    </citation>
    <scope>NUCLEOTIDE SEQUENCE [LARGE SCALE GENOMIC DNA]</scope>
    <source>
        <strain evidence="2 3">KCTC 42746</strain>
    </source>
</reference>
<evidence type="ECO:0000313" key="2">
    <source>
        <dbReference type="EMBL" id="MBD1422487.1"/>
    </source>
</evidence>
<dbReference type="EMBL" id="JACNYL010000003">
    <property type="protein sequence ID" value="MBD1422487.1"/>
    <property type="molecule type" value="Genomic_DNA"/>
</dbReference>
<dbReference type="Proteomes" id="UP000651112">
    <property type="component" value="Unassembled WGS sequence"/>
</dbReference>
<gene>
    <name evidence="2" type="ORF">H8B21_13000</name>
</gene>